<dbReference type="OrthoDB" id="5486887at2"/>
<sequence length="950" mass="96227">MTSRDEWRWTDEQGVQRLVRTEELREAIATRVLPPSVLVWREGMDAWVPAFTVPEFADATPTTQEPRQEASALSPSRFGAALPEKRGQMGTLLGLTGPGAPQKGAEGAPIVVPSGGGTDAAPPGAAPITLRPEYGGAAFEAALPRSPNASPEPPAAVRPPPPVGPPVPGPVADAAARRSPTSTSAVDQLWGNVNDDETTNVGDLAPPAAKPPKETTAAALPKPAMVAPRAAESPAKPPHVVPKSSPPPAGAAPAKPAEGPRGKAFASAENTAVGLAPKPLGPKTSEYSTVGPSPMRAPSKVFTKPTEPAVRPAVSPTLPRPVVDKSADKPSAILRPSALLKPAPVPRAGAAPGTSTGKASPSAPPPAPIEPPAAQPPADPPAAAAARPLAATEPPPAMPPSEVASPAELAPVTAPSRVDELPPAPPPREPSTTAILPPDLSSSGVYTSAPAILPPDLPSSGGYTGPSMAGAVKFPHEVTRTIRIDGLLADPSTAPLPEKEAAARGSSGETTTLPSAMDEGSFRGAPPPAVEIVGAGPNAPLPYTDSPRGRAALDATSDGLRAVSPEQASSTLPLKVIATSSGLLVMMVISAFFVGRCSVKPTVAGGGARSALANTVREIRDALPQPPKPCWVAKQPVRWAPVVSNKVPFELLPLASGNVSIGYAKSSDEAVGIEVTPSSGQVNEGFVEKVSGEIDRVAPTGTDKGYFVAAKEAPGALKSIVQVPASTAFFLGVADGSLATADGVDAAPQALWPIAGADPLDAARVVVADDKGYALSFRRDGVVMGGFIGPDRKPLGELVKVAGSGGQVGKPMSGWNGREVAILFADRQDDQSPWKIRLGHAPAGSIPASTEVIELPAGGPGGDAFAPGIAGLPDGRWVLVWTEGSAGARAVRAQTLGPDFVPVGDPIALSPPAGNFGQGMAAVAGAYVTAVFLQRGKSSYELWGGVLQCG</sequence>
<protein>
    <recommendedName>
        <fullName evidence="2">GYF domain-containing protein</fullName>
    </recommendedName>
</protein>
<dbReference type="Pfam" id="PF14237">
    <property type="entry name" value="GYF_2"/>
    <property type="match status" value="1"/>
</dbReference>
<feature type="region of interest" description="Disordered" evidence="1">
    <location>
        <begin position="489"/>
        <end position="525"/>
    </location>
</feature>
<reference evidence="3 4" key="1">
    <citation type="submission" date="2019-04" db="EMBL/GenBank/DDBJ databases">
        <authorList>
            <person name="Li Y."/>
            <person name="Wang J."/>
        </authorList>
    </citation>
    <scope>NUCLEOTIDE SEQUENCE [LARGE SCALE GENOMIC DNA]</scope>
    <source>
        <strain evidence="3 4">DSM 14668</strain>
    </source>
</reference>
<name>A0A4U1JBL5_9BACT</name>
<evidence type="ECO:0000256" key="1">
    <source>
        <dbReference type="SAM" id="MobiDB-lite"/>
    </source>
</evidence>
<gene>
    <name evidence="3" type="ORF">E8A74_18470</name>
</gene>
<feature type="compositionally biased region" description="Pro residues" evidence="1">
    <location>
        <begin position="235"/>
        <end position="250"/>
    </location>
</feature>
<evidence type="ECO:0000259" key="2">
    <source>
        <dbReference type="Pfam" id="PF14237"/>
    </source>
</evidence>
<keyword evidence="4" id="KW-1185">Reference proteome</keyword>
<feature type="compositionally biased region" description="Low complexity" evidence="1">
    <location>
        <begin position="381"/>
        <end position="392"/>
    </location>
</feature>
<dbReference type="RefSeq" id="WP_136930341.1">
    <property type="nucleotide sequence ID" value="NZ_SSMQ01000017.1"/>
</dbReference>
<comment type="caution">
    <text evidence="3">The sequence shown here is derived from an EMBL/GenBank/DDBJ whole genome shotgun (WGS) entry which is preliminary data.</text>
</comment>
<dbReference type="EMBL" id="SSMQ01000017">
    <property type="protein sequence ID" value="TKD07425.1"/>
    <property type="molecule type" value="Genomic_DNA"/>
</dbReference>
<feature type="domain" description="GYF" evidence="2">
    <location>
        <begin position="21"/>
        <end position="56"/>
    </location>
</feature>
<feature type="region of interest" description="Disordered" evidence="1">
    <location>
        <begin position="99"/>
        <end position="131"/>
    </location>
</feature>
<dbReference type="InterPro" id="IPR025640">
    <property type="entry name" value="GYF_2"/>
</dbReference>
<accession>A0A4U1JBL5</accession>
<feature type="compositionally biased region" description="Low complexity" evidence="1">
    <location>
        <begin position="214"/>
        <end position="224"/>
    </location>
</feature>
<feature type="region of interest" description="Disordered" evidence="1">
    <location>
        <begin position="143"/>
        <end position="460"/>
    </location>
</feature>
<feature type="compositionally biased region" description="Low complexity" evidence="1">
    <location>
        <begin position="251"/>
        <end position="264"/>
    </location>
</feature>
<proteinExistence type="predicted"/>
<evidence type="ECO:0000313" key="4">
    <source>
        <dbReference type="Proteomes" id="UP000309215"/>
    </source>
</evidence>
<organism evidence="3 4">
    <name type="scientific">Polyangium fumosum</name>
    <dbReference type="NCBI Taxonomy" id="889272"/>
    <lineage>
        <taxon>Bacteria</taxon>
        <taxon>Pseudomonadati</taxon>
        <taxon>Myxococcota</taxon>
        <taxon>Polyangia</taxon>
        <taxon>Polyangiales</taxon>
        <taxon>Polyangiaceae</taxon>
        <taxon>Polyangium</taxon>
    </lineage>
</organism>
<dbReference type="Proteomes" id="UP000309215">
    <property type="component" value="Unassembled WGS sequence"/>
</dbReference>
<evidence type="ECO:0000313" key="3">
    <source>
        <dbReference type="EMBL" id="TKD07425.1"/>
    </source>
</evidence>
<feature type="compositionally biased region" description="Pro residues" evidence="1">
    <location>
        <begin position="150"/>
        <end position="169"/>
    </location>
</feature>
<feature type="compositionally biased region" description="Pro residues" evidence="1">
    <location>
        <begin position="362"/>
        <end position="380"/>
    </location>
</feature>
<dbReference type="AlphaFoldDB" id="A0A4U1JBL5"/>
<feature type="compositionally biased region" description="Low complexity" evidence="1">
    <location>
        <begin position="170"/>
        <end position="185"/>
    </location>
</feature>